<evidence type="ECO:0000256" key="2">
    <source>
        <dbReference type="ARBA" id="ARBA00004370"/>
    </source>
</evidence>
<comment type="catalytic activity">
    <reaction evidence="1">
        <text>ATP + protein L-histidine = ADP + protein N-phospho-L-histidine.</text>
        <dbReference type="EC" id="2.7.13.3"/>
    </reaction>
</comment>
<evidence type="ECO:0000256" key="3">
    <source>
        <dbReference type="ARBA" id="ARBA00012438"/>
    </source>
</evidence>
<dbReference type="CDD" id="cd06225">
    <property type="entry name" value="HAMP"/>
    <property type="match status" value="1"/>
</dbReference>
<dbReference type="InterPro" id="IPR050351">
    <property type="entry name" value="BphY/WalK/GraS-like"/>
</dbReference>
<feature type="transmembrane region" description="Helical" evidence="8">
    <location>
        <begin position="160"/>
        <end position="178"/>
    </location>
</feature>
<evidence type="ECO:0000256" key="5">
    <source>
        <dbReference type="ARBA" id="ARBA00022679"/>
    </source>
</evidence>
<proteinExistence type="predicted"/>
<dbReference type="SUPFAM" id="SSF55874">
    <property type="entry name" value="ATPase domain of HSP90 chaperone/DNA topoisomerase II/histidine kinase"/>
    <property type="match status" value="1"/>
</dbReference>
<evidence type="ECO:0000256" key="4">
    <source>
        <dbReference type="ARBA" id="ARBA00022553"/>
    </source>
</evidence>
<comment type="subcellular location">
    <subcellularLocation>
        <location evidence="2">Membrane</location>
    </subcellularLocation>
</comment>
<dbReference type="InterPro" id="IPR004358">
    <property type="entry name" value="Sig_transdc_His_kin-like_C"/>
</dbReference>
<dbReference type="AlphaFoldDB" id="A0A017RY48"/>
<dbReference type="STRING" id="1403537.Q428_05715"/>
<gene>
    <name evidence="11" type="ORF">Q428_05715</name>
</gene>
<keyword evidence="8" id="KW-0472">Membrane</keyword>
<dbReference type="FunFam" id="3.30.565.10:FF:000006">
    <property type="entry name" value="Sensor histidine kinase WalK"/>
    <property type="match status" value="1"/>
</dbReference>
<dbReference type="PANTHER" id="PTHR45453">
    <property type="entry name" value="PHOSPHATE REGULON SENSOR PROTEIN PHOR"/>
    <property type="match status" value="1"/>
</dbReference>
<evidence type="ECO:0000259" key="10">
    <source>
        <dbReference type="PROSITE" id="PS50885"/>
    </source>
</evidence>
<organism evidence="11 12">
    <name type="scientific">Fervidicella metallireducens AeB</name>
    <dbReference type="NCBI Taxonomy" id="1403537"/>
    <lineage>
        <taxon>Bacteria</taxon>
        <taxon>Bacillati</taxon>
        <taxon>Bacillota</taxon>
        <taxon>Clostridia</taxon>
        <taxon>Eubacteriales</taxon>
        <taxon>Clostridiaceae</taxon>
        <taxon>Fervidicella</taxon>
    </lineage>
</organism>
<keyword evidence="12" id="KW-1185">Reference proteome</keyword>
<dbReference type="OrthoDB" id="9813151at2"/>
<dbReference type="Pfam" id="PF00512">
    <property type="entry name" value="HisKA"/>
    <property type="match status" value="1"/>
</dbReference>
<evidence type="ECO:0000256" key="1">
    <source>
        <dbReference type="ARBA" id="ARBA00000085"/>
    </source>
</evidence>
<dbReference type="GO" id="GO:0016036">
    <property type="term" value="P:cellular response to phosphate starvation"/>
    <property type="evidence" value="ECO:0007669"/>
    <property type="project" value="TreeGrafter"/>
</dbReference>
<evidence type="ECO:0000313" key="12">
    <source>
        <dbReference type="Proteomes" id="UP000019681"/>
    </source>
</evidence>
<evidence type="ECO:0000313" key="11">
    <source>
        <dbReference type="EMBL" id="EYE88870.1"/>
    </source>
</evidence>
<dbReference type="EMBL" id="AZQP01000012">
    <property type="protein sequence ID" value="EYE88870.1"/>
    <property type="molecule type" value="Genomic_DNA"/>
</dbReference>
<dbReference type="InterPro" id="IPR003660">
    <property type="entry name" value="HAMP_dom"/>
</dbReference>
<dbReference type="InterPro" id="IPR036890">
    <property type="entry name" value="HATPase_C_sf"/>
</dbReference>
<dbReference type="SUPFAM" id="SSF47384">
    <property type="entry name" value="Homodimeric domain of signal transducing histidine kinase"/>
    <property type="match status" value="1"/>
</dbReference>
<keyword evidence="5" id="KW-0808">Transferase</keyword>
<evidence type="ECO:0000259" key="9">
    <source>
        <dbReference type="PROSITE" id="PS50109"/>
    </source>
</evidence>
<dbReference type="RefSeq" id="WP_035378946.1">
    <property type="nucleotide sequence ID" value="NZ_AZQP01000012.1"/>
</dbReference>
<comment type="caution">
    <text evidence="11">The sequence shown here is derived from an EMBL/GenBank/DDBJ whole genome shotgun (WGS) entry which is preliminary data.</text>
</comment>
<dbReference type="InterPro" id="IPR003661">
    <property type="entry name" value="HisK_dim/P_dom"/>
</dbReference>
<dbReference type="Gene3D" id="3.30.565.10">
    <property type="entry name" value="Histidine kinase-like ATPase, C-terminal domain"/>
    <property type="match status" value="1"/>
</dbReference>
<dbReference type="GO" id="GO:0005886">
    <property type="term" value="C:plasma membrane"/>
    <property type="evidence" value="ECO:0007669"/>
    <property type="project" value="TreeGrafter"/>
</dbReference>
<dbReference type="SMART" id="SM00388">
    <property type="entry name" value="HisKA"/>
    <property type="match status" value="1"/>
</dbReference>
<evidence type="ECO:0000256" key="7">
    <source>
        <dbReference type="ARBA" id="ARBA00023012"/>
    </source>
</evidence>
<feature type="domain" description="Histidine kinase" evidence="9">
    <location>
        <begin position="241"/>
        <end position="454"/>
    </location>
</feature>
<dbReference type="Gene3D" id="6.10.340.10">
    <property type="match status" value="1"/>
</dbReference>
<dbReference type="PANTHER" id="PTHR45453:SF1">
    <property type="entry name" value="PHOSPHATE REGULON SENSOR PROTEIN PHOR"/>
    <property type="match status" value="1"/>
</dbReference>
<reference evidence="11 12" key="1">
    <citation type="journal article" date="2014" name="Genome Announc.">
        <title>Draft Genome Sequence of Fervidicella metallireducens Strain AeBT, an Iron-Reducing Thermoanaerobe from the Great Artesian Basin.</title>
        <authorList>
            <person name="Patel B.K."/>
        </authorList>
    </citation>
    <scope>NUCLEOTIDE SEQUENCE [LARGE SCALE GENOMIC DNA]</scope>
    <source>
        <strain evidence="11 12">AeB</strain>
    </source>
</reference>
<evidence type="ECO:0000256" key="8">
    <source>
        <dbReference type="SAM" id="Phobius"/>
    </source>
</evidence>
<dbReference type="InterPro" id="IPR005467">
    <property type="entry name" value="His_kinase_dom"/>
</dbReference>
<evidence type="ECO:0000256" key="6">
    <source>
        <dbReference type="ARBA" id="ARBA00022777"/>
    </source>
</evidence>
<protein>
    <recommendedName>
        <fullName evidence="3">histidine kinase</fullName>
        <ecNumber evidence="3">2.7.13.3</ecNumber>
    </recommendedName>
</protein>
<feature type="domain" description="HAMP" evidence="10">
    <location>
        <begin position="180"/>
        <end position="233"/>
    </location>
</feature>
<dbReference type="InterPro" id="IPR036097">
    <property type="entry name" value="HisK_dim/P_sf"/>
</dbReference>
<keyword evidence="8" id="KW-1133">Transmembrane helix</keyword>
<name>A0A017RY48_9CLOT</name>
<dbReference type="InterPro" id="IPR003594">
    <property type="entry name" value="HATPase_dom"/>
</dbReference>
<dbReference type="PRINTS" id="PR00344">
    <property type="entry name" value="BCTRLSENSOR"/>
</dbReference>
<dbReference type="CDD" id="cd00082">
    <property type="entry name" value="HisKA"/>
    <property type="match status" value="1"/>
</dbReference>
<keyword evidence="4" id="KW-0597">Phosphoprotein</keyword>
<dbReference type="Proteomes" id="UP000019681">
    <property type="component" value="Unassembled WGS sequence"/>
</dbReference>
<sequence>MQSIRKKLSIYIVAFSVISILLSAVLVNMTVNNEFSKYVADNQEKRNQRIVEYFKEVYKRDGKWTKDSGVELMHEAYMSNYCLALLDQNKRIVWTMNPEDIRAKIHFHMMEGQNKGIYKTYDFPIHINGEVVGYASIGQYSSILLSEEDVNFKISINKSMAASIVITILITIFISVIISKQFSIPIKEISDISVRMSEGNYEVRSERKSDIEEIENLRLSINDLGEKLKYQDLLRKRLIADITHEIRTPLNVFQNNLEAMIDGVYEISKERLVALNSEVVRFGKLLNDLNILKEYDAVEIKIKKERISLKDVAESVIKDFSIEAKAKNINLVLKDDKKGKYIILGDYDKLKQVFINLLSNAIKFTHYSGKIEIEFKEDRNFIVVCVSDNGIGIREKDLPFVFERLYKGNRNGKDNGKGIGLTIVKRILSLHGVYIDVESKENIGTKFTMHFRKA</sequence>
<keyword evidence="7" id="KW-0902">Two-component regulatory system</keyword>
<dbReference type="Pfam" id="PF02518">
    <property type="entry name" value="HATPase_c"/>
    <property type="match status" value="1"/>
</dbReference>
<accession>A0A017RY48</accession>
<keyword evidence="8" id="KW-0812">Transmembrane</keyword>
<dbReference type="CDD" id="cd00075">
    <property type="entry name" value="HATPase"/>
    <property type="match status" value="1"/>
</dbReference>
<feature type="transmembrane region" description="Helical" evidence="8">
    <location>
        <begin position="12"/>
        <end position="31"/>
    </location>
</feature>
<dbReference type="GO" id="GO:0000155">
    <property type="term" value="F:phosphorelay sensor kinase activity"/>
    <property type="evidence" value="ECO:0007669"/>
    <property type="project" value="InterPro"/>
</dbReference>
<dbReference type="SMART" id="SM00387">
    <property type="entry name" value="HATPase_c"/>
    <property type="match status" value="1"/>
</dbReference>
<dbReference type="PROSITE" id="PS50109">
    <property type="entry name" value="HIS_KIN"/>
    <property type="match status" value="1"/>
</dbReference>
<keyword evidence="6 11" id="KW-0418">Kinase</keyword>
<dbReference type="EC" id="2.7.13.3" evidence="3"/>
<dbReference type="Gene3D" id="1.10.287.130">
    <property type="match status" value="1"/>
</dbReference>
<dbReference type="GO" id="GO:0004721">
    <property type="term" value="F:phosphoprotein phosphatase activity"/>
    <property type="evidence" value="ECO:0007669"/>
    <property type="project" value="TreeGrafter"/>
</dbReference>
<dbReference type="PROSITE" id="PS50885">
    <property type="entry name" value="HAMP"/>
    <property type="match status" value="1"/>
</dbReference>